<comment type="caution">
    <text evidence="1">The sequence shown here is derived from an EMBL/GenBank/DDBJ whole genome shotgun (WGS) entry which is preliminary data.</text>
</comment>
<accession>X0T4N2</accession>
<dbReference type="AlphaFoldDB" id="X0T4N2"/>
<feature type="non-terminal residue" evidence="1">
    <location>
        <position position="1"/>
    </location>
</feature>
<organism evidence="1">
    <name type="scientific">marine sediment metagenome</name>
    <dbReference type="NCBI Taxonomy" id="412755"/>
    <lineage>
        <taxon>unclassified sequences</taxon>
        <taxon>metagenomes</taxon>
        <taxon>ecological metagenomes</taxon>
    </lineage>
</organism>
<dbReference type="EMBL" id="BARS01006033">
    <property type="protein sequence ID" value="GAF82316.1"/>
    <property type="molecule type" value="Genomic_DNA"/>
</dbReference>
<proteinExistence type="predicted"/>
<protein>
    <submittedName>
        <fullName evidence="1">Uncharacterized protein</fullName>
    </submittedName>
</protein>
<gene>
    <name evidence="1" type="ORF">S01H1_11804</name>
</gene>
<name>X0T4N2_9ZZZZ</name>
<evidence type="ECO:0000313" key="1">
    <source>
        <dbReference type="EMBL" id="GAF82316.1"/>
    </source>
</evidence>
<sequence>AGFFEGDFDIIPEAHDHDKAAPKSPGTYQIAMTVIGEHVIGPAKILVSENVESLRGGIVVYWNGNWDAVEWWRMSQTPDTVNMFKNMMYYFIETVPENTVEDTSWGVIKGTFAP</sequence>
<reference evidence="1" key="1">
    <citation type="journal article" date="2014" name="Front. Microbiol.">
        <title>High frequency of phylogenetically diverse reductive dehalogenase-homologous genes in deep subseafloor sedimentary metagenomes.</title>
        <authorList>
            <person name="Kawai M."/>
            <person name="Futagami T."/>
            <person name="Toyoda A."/>
            <person name="Takaki Y."/>
            <person name="Nishi S."/>
            <person name="Hori S."/>
            <person name="Arai W."/>
            <person name="Tsubouchi T."/>
            <person name="Morono Y."/>
            <person name="Uchiyama I."/>
            <person name="Ito T."/>
            <person name="Fujiyama A."/>
            <person name="Inagaki F."/>
            <person name="Takami H."/>
        </authorList>
    </citation>
    <scope>NUCLEOTIDE SEQUENCE</scope>
    <source>
        <strain evidence="1">Expedition CK06-06</strain>
    </source>
</reference>